<protein>
    <submittedName>
        <fullName evidence="1">Metallophosphoesterase</fullName>
    </submittedName>
</protein>
<reference evidence="1" key="1">
    <citation type="submission" date="2006-03" db="EMBL/GenBank/DDBJ databases">
        <title>Complete sequence of Rhodopseudomonas palustris BisB18.</title>
        <authorList>
            <consortium name="US DOE Joint Genome Institute"/>
            <person name="Copeland A."/>
            <person name="Lucas S."/>
            <person name="Lapidus A."/>
            <person name="Barry K."/>
            <person name="Detter J.C."/>
            <person name="Glavina del Rio T."/>
            <person name="Hammon N."/>
            <person name="Israni S."/>
            <person name="Dalin E."/>
            <person name="Tice H."/>
            <person name="Pitluck S."/>
            <person name="Chain P."/>
            <person name="Malfatti S."/>
            <person name="Shin M."/>
            <person name="Vergez L."/>
            <person name="Schmutz J."/>
            <person name="Larimer F."/>
            <person name="Land M."/>
            <person name="Hauser L."/>
            <person name="Pelletier D.A."/>
            <person name="Kyrpides N."/>
            <person name="Anderson I."/>
            <person name="Oda Y."/>
            <person name="Harwood C.S."/>
            <person name="Richardson P."/>
        </authorList>
    </citation>
    <scope>NUCLEOTIDE SEQUENCE [LARGE SCALE GENOMIC DNA]</scope>
    <source>
        <strain evidence="1">BisB18</strain>
    </source>
</reference>
<dbReference type="InterPro" id="IPR022507">
    <property type="entry name" value="Metallophosphoesterase_RPA4764"/>
</dbReference>
<dbReference type="SUPFAM" id="SSF56300">
    <property type="entry name" value="Metallo-dependent phosphatases"/>
    <property type="match status" value="1"/>
</dbReference>
<dbReference type="AlphaFoldDB" id="Q214Z9"/>
<dbReference type="KEGG" id="rpc:RPC_2486"/>
<evidence type="ECO:0000313" key="1">
    <source>
        <dbReference type="EMBL" id="ABD88037.1"/>
    </source>
</evidence>
<dbReference type="NCBIfam" id="TIGR03768">
    <property type="entry name" value="RPA4764"/>
    <property type="match status" value="1"/>
</dbReference>
<dbReference type="eggNOG" id="COG1409">
    <property type="taxonomic scope" value="Bacteria"/>
</dbReference>
<gene>
    <name evidence="1" type="ordered locus">RPC_2486</name>
</gene>
<name>Q214Z9_RHOPB</name>
<dbReference type="InterPro" id="IPR029052">
    <property type="entry name" value="Metallo-depent_PP-like"/>
</dbReference>
<dbReference type="InterPro" id="IPR006311">
    <property type="entry name" value="TAT_signal"/>
</dbReference>
<dbReference type="EMBL" id="CP000301">
    <property type="protein sequence ID" value="ABD88037.1"/>
    <property type="molecule type" value="Genomic_DNA"/>
</dbReference>
<organism evidence="1">
    <name type="scientific">Rhodopseudomonas palustris (strain BisB18)</name>
    <dbReference type="NCBI Taxonomy" id="316056"/>
    <lineage>
        <taxon>Bacteria</taxon>
        <taxon>Pseudomonadati</taxon>
        <taxon>Pseudomonadota</taxon>
        <taxon>Alphaproteobacteria</taxon>
        <taxon>Hyphomicrobiales</taxon>
        <taxon>Nitrobacteraceae</taxon>
        <taxon>Rhodopseudomonas</taxon>
    </lineage>
</organism>
<dbReference type="RefSeq" id="WP_011472934.1">
    <property type="nucleotide sequence ID" value="NC_007925.1"/>
</dbReference>
<proteinExistence type="predicted"/>
<dbReference type="Gene3D" id="3.60.21.10">
    <property type="match status" value="1"/>
</dbReference>
<dbReference type="HOGENOM" id="CLU_018956_0_0_5"/>
<dbReference type="OrthoDB" id="8132905at2"/>
<dbReference type="STRING" id="316056.RPC_2486"/>
<sequence length="586" mass="63768">MTRLSRRDFGVSAAALVLTGAAAGKLGAANALPLRYPIDADVVTTLQRTVLPKPAPAINIRPDEVSKYQQYGYGGWSFGAPLSYDKRLDLVAAGYQPASVYNAEKLLRFFTITDVHICDKESPSSAIYLGLKHGISSGYSAVMLESTHVLDAAVQTINVLHRNDRFDFGISLGDVCNDTQYNELRWYIDVLDGKPITPSSGAHAGADTIGYQKPYQAAGLDKSINWYQALGNHDHFWMGTNPVSDYIRQAFVGDEVLALGDIFADPDGINHRDYYMGTLDGSTPYGDVVWAGPVAEFPAPPKLVADPDRRSLLRRQWMQEFFSTSSQPIGHGFSPANVEQDFACYSFHPNPAVPLKVIVLDDTQNEHDANPPHSATSSPGYGHGSLDKKRYDWLLKELADGQAAGELMIIAAHIPIGVEPPSSFVGWNSAAEVSEPQLIATLQQYPNLILLVAGHRHYNTVTAFKSPDPARPELGFWQVETASLRDFPQQFRLFDIVRNSDDTLSIFATDVDPAVKEGTPAAASRSHAVAALQIYASSKLTQAPPPLRPTGAYNAELVMPLSAAMQAKLRRVAAVEQPHGAAAPEK</sequence>
<accession>Q214Z9</accession>
<dbReference type="PROSITE" id="PS51318">
    <property type="entry name" value="TAT"/>
    <property type="match status" value="1"/>
</dbReference>